<evidence type="ECO:0000256" key="3">
    <source>
        <dbReference type="ARBA" id="ARBA00017473"/>
    </source>
</evidence>
<evidence type="ECO:0000256" key="8">
    <source>
        <dbReference type="ARBA" id="ARBA00032554"/>
    </source>
</evidence>
<evidence type="ECO:0000259" key="11">
    <source>
        <dbReference type="Pfam" id="PF08544"/>
    </source>
</evidence>
<dbReference type="PANTHER" id="PTHR43527">
    <property type="entry name" value="4-DIPHOSPHOCYTIDYL-2-C-METHYL-D-ERYTHRITOL KINASE, CHLOROPLASTIC"/>
    <property type="match status" value="1"/>
</dbReference>
<comment type="pathway">
    <text evidence="9">Isoprenoid biosynthesis; isopentenyl diphosphate biosynthesis via DXP pathway; isopentenyl diphosphate from 1-deoxy-D-xylulose 5-phosphate: step 3/6.</text>
</comment>
<dbReference type="InterPro" id="IPR014721">
    <property type="entry name" value="Ribsml_uS5_D2-typ_fold_subgr"/>
</dbReference>
<keyword evidence="9" id="KW-0414">Isoprene biosynthesis</keyword>
<evidence type="ECO:0000256" key="1">
    <source>
        <dbReference type="ARBA" id="ARBA00009684"/>
    </source>
</evidence>
<comment type="function">
    <text evidence="9">Catalyzes the phosphorylation of the position 2 hydroxy group of 4-diphosphocytidyl-2C-methyl-D-erythritol.</text>
</comment>
<evidence type="ECO:0000256" key="7">
    <source>
        <dbReference type="ARBA" id="ARBA00022840"/>
    </source>
</evidence>
<dbReference type="GO" id="GO:0019288">
    <property type="term" value="P:isopentenyl diphosphate biosynthetic process, methylerythritol 4-phosphate pathway"/>
    <property type="evidence" value="ECO:0007669"/>
    <property type="project" value="UniProtKB-UniRule"/>
</dbReference>
<organism evidence="12 13">
    <name type="scientific">Arachnia propionica</name>
    <dbReference type="NCBI Taxonomy" id="1750"/>
    <lineage>
        <taxon>Bacteria</taxon>
        <taxon>Bacillati</taxon>
        <taxon>Actinomycetota</taxon>
        <taxon>Actinomycetes</taxon>
        <taxon>Propionibacteriales</taxon>
        <taxon>Propionibacteriaceae</taxon>
        <taxon>Arachnia</taxon>
    </lineage>
</organism>
<comment type="catalytic activity">
    <reaction evidence="9">
        <text>4-CDP-2-C-methyl-D-erythritol + ATP = 4-CDP-2-C-methyl-D-erythritol 2-phosphate + ADP + H(+)</text>
        <dbReference type="Rhea" id="RHEA:18437"/>
        <dbReference type="ChEBI" id="CHEBI:15378"/>
        <dbReference type="ChEBI" id="CHEBI:30616"/>
        <dbReference type="ChEBI" id="CHEBI:57823"/>
        <dbReference type="ChEBI" id="CHEBI:57919"/>
        <dbReference type="ChEBI" id="CHEBI:456216"/>
        <dbReference type="EC" id="2.7.1.148"/>
    </reaction>
</comment>
<dbReference type="InterPro" id="IPR004424">
    <property type="entry name" value="IspE"/>
</dbReference>
<dbReference type="GO" id="GO:0016114">
    <property type="term" value="P:terpenoid biosynthetic process"/>
    <property type="evidence" value="ECO:0007669"/>
    <property type="project" value="UniProtKB-UniRule"/>
</dbReference>
<feature type="active site" evidence="9">
    <location>
        <position position="141"/>
    </location>
</feature>
<dbReference type="UniPathway" id="UPA00056">
    <property type="reaction ID" value="UER00094"/>
</dbReference>
<keyword evidence="4 9" id="KW-0808">Transferase</keyword>
<gene>
    <name evidence="9" type="primary">ispE</name>
    <name evidence="12" type="ORF">EII34_07030</name>
</gene>
<evidence type="ECO:0000313" key="12">
    <source>
        <dbReference type="EMBL" id="RRD05477.1"/>
    </source>
</evidence>
<name>A0A3P1T7K4_9ACTN</name>
<dbReference type="EC" id="2.7.1.148" evidence="2 9"/>
<dbReference type="GO" id="GO:0005524">
    <property type="term" value="F:ATP binding"/>
    <property type="evidence" value="ECO:0007669"/>
    <property type="project" value="UniProtKB-UniRule"/>
</dbReference>
<evidence type="ECO:0000313" key="13">
    <source>
        <dbReference type="Proteomes" id="UP000280819"/>
    </source>
</evidence>
<dbReference type="EMBL" id="RQZG01000006">
    <property type="protein sequence ID" value="RRD05477.1"/>
    <property type="molecule type" value="Genomic_DNA"/>
</dbReference>
<dbReference type="InterPro" id="IPR036554">
    <property type="entry name" value="GHMP_kinase_C_sf"/>
</dbReference>
<keyword evidence="7 9" id="KW-0067">ATP-binding</keyword>
<dbReference type="InterPro" id="IPR006204">
    <property type="entry name" value="GHMP_kinase_N_dom"/>
</dbReference>
<dbReference type="SUPFAM" id="SSF54211">
    <property type="entry name" value="Ribosomal protein S5 domain 2-like"/>
    <property type="match status" value="1"/>
</dbReference>
<evidence type="ECO:0000259" key="10">
    <source>
        <dbReference type="Pfam" id="PF00288"/>
    </source>
</evidence>
<dbReference type="Gene3D" id="3.30.230.10">
    <property type="match status" value="1"/>
</dbReference>
<sequence>MAEVVVKVPSKVNLALLVGETDPEGYHRLGTVFQAVSLHDEVRARSAEPGCFRLTFRGEGASFLPVDGTNLVTRAARLLAETHRVRDAGVDFLVHKHIPVAGGMAGGSADAAAALVACNELWGLGLRTDDLHPLAAQLGSDVPFLLHGGTAIGAGRGEQLRPLRTTGTHHWVLALSHSGLSTPAVFKEFDRTTSPRPTQVAPELLTALEQGDVAGVAQLLTNDLAAAALSLQPDLAEVIRIGMGAGALGSVVSGSGPTIAFLCDSEALSLQVGEALRVSSRVRAVRRAVGPVPGARIE</sequence>
<protein>
    <recommendedName>
        <fullName evidence="3 9">4-diphosphocytidyl-2-C-methyl-D-erythritol kinase</fullName>
        <shortName evidence="9">CMK</shortName>
        <ecNumber evidence="2 9">2.7.1.148</ecNumber>
    </recommendedName>
    <alternativeName>
        <fullName evidence="8 9">4-(cytidine-5'-diphospho)-2-C-methyl-D-erythritol kinase</fullName>
    </alternativeName>
</protein>
<reference evidence="12 13" key="1">
    <citation type="submission" date="2018-11" db="EMBL/GenBank/DDBJ databases">
        <title>Genomes From Bacteria Associated with the Canine Oral Cavity: a Test Case for Automated Genome-Based Taxonomic Assignment.</title>
        <authorList>
            <person name="Coil D.A."/>
            <person name="Jospin G."/>
            <person name="Darling A.E."/>
            <person name="Wallis C."/>
            <person name="Davis I.J."/>
            <person name="Harris S."/>
            <person name="Eisen J.A."/>
            <person name="Holcombe L.J."/>
            <person name="O'Flynn C."/>
        </authorList>
    </citation>
    <scope>NUCLEOTIDE SEQUENCE [LARGE SCALE GENOMIC DNA]</scope>
    <source>
        <strain evidence="12 13">OH887_COT-365</strain>
    </source>
</reference>
<dbReference type="InterPro" id="IPR020568">
    <property type="entry name" value="Ribosomal_Su5_D2-typ_SF"/>
</dbReference>
<dbReference type="SUPFAM" id="SSF55060">
    <property type="entry name" value="GHMP Kinase, C-terminal domain"/>
    <property type="match status" value="1"/>
</dbReference>
<dbReference type="InterPro" id="IPR013750">
    <property type="entry name" value="GHMP_kinase_C_dom"/>
</dbReference>
<dbReference type="GO" id="GO:0050515">
    <property type="term" value="F:4-(cytidine 5'-diphospho)-2-C-methyl-D-erythritol kinase activity"/>
    <property type="evidence" value="ECO:0007669"/>
    <property type="project" value="UniProtKB-UniRule"/>
</dbReference>
<comment type="similarity">
    <text evidence="1 9">Belongs to the GHMP kinase family. IspE subfamily.</text>
</comment>
<dbReference type="Gene3D" id="3.30.70.890">
    <property type="entry name" value="GHMP kinase, C-terminal domain"/>
    <property type="match status" value="1"/>
</dbReference>
<dbReference type="Pfam" id="PF00288">
    <property type="entry name" value="GHMP_kinases_N"/>
    <property type="match status" value="1"/>
</dbReference>
<dbReference type="Proteomes" id="UP000280819">
    <property type="component" value="Unassembled WGS sequence"/>
</dbReference>
<evidence type="ECO:0000256" key="5">
    <source>
        <dbReference type="ARBA" id="ARBA00022741"/>
    </source>
</evidence>
<evidence type="ECO:0000256" key="2">
    <source>
        <dbReference type="ARBA" id="ARBA00012052"/>
    </source>
</evidence>
<dbReference type="PIRSF" id="PIRSF010376">
    <property type="entry name" value="IspE"/>
    <property type="match status" value="1"/>
</dbReference>
<evidence type="ECO:0000256" key="4">
    <source>
        <dbReference type="ARBA" id="ARBA00022679"/>
    </source>
</evidence>
<dbReference type="RefSeq" id="WP_124844321.1">
    <property type="nucleotide sequence ID" value="NZ_RQZG01000006.1"/>
</dbReference>
<evidence type="ECO:0000256" key="6">
    <source>
        <dbReference type="ARBA" id="ARBA00022777"/>
    </source>
</evidence>
<keyword evidence="6 9" id="KW-0418">Kinase</keyword>
<proteinExistence type="inferred from homology"/>
<dbReference type="OrthoDB" id="3173073at2"/>
<feature type="active site" evidence="9">
    <location>
        <position position="11"/>
    </location>
</feature>
<dbReference type="NCBIfam" id="NF002870">
    <property type="entry name" value="PRK03188.1"/>
    <property type="match status" value="1"/>
</dbReference>
<keyword evidence="5 9" id="KW-0547">Nucleotide-binding</keyword>
<feature type="binding site" evidence="9">
    <location>
        <begin position="99"/>
        <end position="109"/>
    </location>
    <ligand>
        <name>ATP</name>
        <dbReference type="ChEBI" id="CHEBI:30616"/>
    </ligand>
</feature>
<accession>A0A3P1T7K4</accession>
<dbReference type="PANTHER" id="PTHR43527:SF2">
    <property type="entry name" value="4-DIPHOSPHOCYTIDYL-2-C-METHYL-D-ERYTHRITOL KINASE, CHLOROPLASTIC"/>
    <property type="match status" value="1"/>
</dbReference>
<evidence type="ECO:0000256" key="9">
    <source>
        <dbReference type="HAMAP-Rule" id="MF_00061"/>
    </source>
</evidence>
<dbReference type="HAMAP" id="MF_00061">
    <property type="entry name" value="IspE"/>
    <property type="match status" value="1"/>
</dbReference>
<dbReference type="Pfam" id="PF08544">
    <property type="entry name" value="GHMP_kinases_C"/>
    <property type="match status" value="1"/>
</dbReference>
<feature type="domain" description="GHMP kinase C-terminal" evidence="11">
    <location>
        <begin position="205"/>
        <end position="276"/>
    </location>
</feature>
<dbReference type="AlphaFoldDB" id="A0A3P1T7K4"/>
<dbReference type="NCBIfam" id="TIGR00154">
    <property type="entry name" value="ispE"/>
    <property type="match status" value="1"/>
</dbReference>
<comment type="caution">
    <text evidence="12">The sequence shown here is derived from an EMBL/GenBank/DDBJ whole genome shotgun (WGS) entry which is preliminary data.</text>
</comment>
<feature type="domain" description="GHMP kinase N-terminal" evidence="10">
    <location>
        <begin position="70"/>
        <end position="149"/>
    </location>
</feature>